<feature type="compositionally biased region" description="Basic and acidic residues" evidence="5">
    <location>
        <begin position="1"/>
        <end position="11"/>
    </location>
</feature>
<gene>
    <name evidence="7" type="ORF">FisN_29Hu041</name>
</gene>
<feature type="compositionally biased region" description="Polar residues" evidence="5">
    <location>
        <begin position="28"/>
        <end position="39"/>
    </location>
</feature>
<evidence type="ECO:0000256" key="4">
    <source>
        <dbReference type="RuleBase" id="RU004020"/>
    </source>
</evidence>
<comment type="subcellular location">
    <subcellularLocation>
        <location evidence="1">Nucleus</location>
    </subcellularLocation>
</comment>
<dbReference type="InterPro" id="IPR036390">
    <property type="entry name" value="WH_DNA-bd_sf"/>
</dbReference>
<dbReference type="InterPro" id="IPR000232">
    <property type="entry name" value="HSF_DNA-bd"/>
</dbReference>
<evidence type="ECO:0000256" key="3">
    <source>
        <dbReference type="ARBA" id="ARBA00023242"/>
    </source>
</evidence>
<dbReference type="AlphaFoldDB" id="A0A1Z5K5U6"/>
<keyword evidence="2" id="KW-0238">DNA-binding</keyword>
<dbReference type="GO" id="GO:0043565">
    <property type="term" value="F:sequence-specific DNA binding"/>
    <property type="evidence" value="ECO:0007669"/>
    <property type="project" value="InterPro"/>
</dbReference>
<dbReference type="EMBL" id="BDSP01000170">
    <property type="protein sequence ID" value="GAX21607.1"/>
    <property type="molecule type" value="Genomic_DNA"/>
</dbReference>
<proteinExistence type="inferred from homology"/>
<keyword evidence="3" id="KW-0539">Nucleus</keyword>
<evidence type="ECO:0000256" key="5">
    <source>
        <dbReference type="SAM" id="MobiDB-lite"/>
    </source>
</evidence>
<dbReference type="PANTHER" id="PTHR10015">
    <property type="entry name" value="HEAT SHOCK TRANSCRIPTION FACTOR"/>
    <property type="match status" value="1"/>
</dbReference>
<organism evidence="7 8">
    <name type="scientific">Fistulifera solaris</name>
    <name type="common">Oleaginous diatom</name>
    <dbReference type="NCBI Taxonomy" id="1519565"/>
    <lineage>
        <taxon>Eukaryota</taxon>
        <taxon>Sar</taxon>
        <taxon>Stramenopiles</taxon>
        <taxon>Ochrophyta</taxon>
        <taxon>Bacillariophyta</taxon>
        <taxon>Bacillariophyceae</taxon>
        <taxon>Bacillariophycidae</taxon>
        <taxon>Naviculales</taxon>
        <taxon>Naviculaceae</taxon>
        <taxon>Fistulifera</taxon>
    </lineage>
</organism>
<dbReference type="GO" id="GO:0003700">
    <property type="term" value="F:DNA-binding transcription factor activity"/>
    <property type="evidence" value="ECO:0007669"/>
    <property type="project" value="InterPro"/>
</dbReference>
<evidence type="ECO:0000259" key="6">
    <source>
        <dbReference type="SMART" id="SM00415"/>
    </source>
</evidence>
<dbReference type="GO" id="GO:0005634">
    <property type="term" value="C:nucleus"/>
    <property type="evidence" value="ECO:0007669"/>
    <property type="project" value="UniProtKB-SubCell"/>
</dbReference>
<comment type="similarity">
    <text evidence="4">Belongs to the HSF family.</text>
</comment>
<evidence type="ECO:0000256" key="2">
    <source>
        <dbReference type="ARBA" id="ARBA00023125"/>
    </source>
</evidence>
<dbReference type="InterPro" id="IPR036388">
    <property type="entry name" value="WH-like_DNA-bd_sf"/>
</dbReference>
<evidence type="ECO:0000256" key="1">
    <source>
        <dbReference type="ARBA" id="ARBA00004123"/>
    </source>
</evidence>
<dbReference type="Proteomes" id="UP000198406">
    <property type="component" value="Unassembled WGS sequence"/>
</dbReference>
<feature type="domain" description="HSF-type DNA-binding" evidence="6">
    <location>
        <begin position="36"/>
        <end position="131"/>
    </location>
</feature>
<dbReference type="SUPFAM" id="SSF46785">
    <property type="entry name" value="Winged helix' DNA-binding domain"/>
    <property type="match status" value="1"/>
</dbReference>
<protein>
    <recommendedName>
        <fullName evidence="6">HSF-type DNA-binding domain-containing protein</fullName>
    </recommendedName>
</protein>
<sequence>MADIMMKRSKQDSNNVNQHGVAELDGKISTTSRAKSNETFPEKLAETMRSPHVQDVLWWNREGTVFCLLPRQFTKLQNIFQGTKLESFQRKMKRWGFERCFDTSFPRGALVYHHPFFQRDRPELMKQMSAGMKKLTAVVKNEPSQTTVVAPSTTMESHFYAQPVPQQLLATERLRSSIQPTVRDLCRLPTVPNTTPLDPLLLHYLANRSNPALPPPLLINPSPSVDLSNISTLRLLQLRELLSRNSS</sequence>
<dbReference type="SMART" id="SM00415">
    <property type="entry name" value="HSF"/>
    <property type="match status" value="1"/>
</dbReference>
<name>A0A1Z5K5U6_FISSO</name>
<keyword evidence="8" id="KW-1185">Reference proteome</keyword>
<dbReference type="OrthoDB" id="49536at2759"/>
<evidence type="ECO:0000313" key="7">
    <source>
        <dbReference type="EMBL" id="GAX21607.1"/>
    </source>
</evidence>
<reference evidence="7 8" key="1">
    <citation type="journal article" date="2015" name="Plant Cell">
        <title>Oil accumulation by the oleaginous diatom Fistulifera solaris as revealed by the genome and transcriptome.</title>
        <authorList>
            <person name="Tanaka T."/>
            <person name="Maeda Y."/>
            <person name="Veluchamy A."/>
            <person name="Tanaka M."/>
            <person name="Abida H."/>
            <person name="Marechal E."/>
            <person name="Bowler C."/>
            <person name="Muto M."/>
            <person name="Sunaga Y."/>
            <person name="Tanaka M."/>
            <person name="Yoshino T."/>
            <person name="Taniguchi T."/>
            <person name="Fukuda Y."/>
            <person name="Nemoto M."/>
            <person name="Matsumoto M."/>
            <person name="Wong P.S."/>
            <person name="Aburatani S."/>
            <person name="Fujibuchi W."/>
        </authorList>
    </citation>
    <scope>NUCLEOTIDE SEQUENCE [LARGE SCALE GENOMIC DNA]</scope>
    <source>
        <strain evidence="7 8">JPCC DA0580</strain>
    </source>
</reference>
<dbReference type="PANTHER" id="PTHR10015:SF206">
    <property type="entry name" value="HSF-TYPE DNA-BINDING DOMAIN-CONTAINING PROTEIN"/>
    <property type="match status" value="1"/>
</dbReference>
<dbReference type="InParanoid" id="A0A1Z5K5U6"/>
<dbReference type="Pfam" id="PF00447">
    <property type="entry name" value="HSF_DNA-bind"/>
    <property type="match status" value="1"/>
</dbReference>
<feature type="region of interest" description="Disordered" evidence="5">
    <location>
        <begin position="1"/>
        <end position="46"/>
    </location>
</feature>
<evidence type="ECO:0000313" key="8">
    <source>
        <dbReference type="Proteomes" id="UP000198406"/>
    </source>
</evidence>
<accession>A0A1Z5K5U6</accession>
<comment type="caution">
    <text evidence="7">The sequence shown here is derived from an EMBL/GenBank/DDBJ whole genome shotgun (WGS) entry which is preliminary data.</text>
</comment>
<dbReference type="Gene3D" id="1.10.10.10">
    <property type="entry name" value="Winged helix-like DNA-binding domain superfamily/Winged helix DNA-binding domain"/>
    <property type="match status" value="1"/>
</dbReference>